<evidence type="ECO:0000313" key="2">
    <source>
        <dbReference type="Proteomes" id="UP000019364"/>
    </source>
</evidence>
<sequence>MYVCPSDTPITLGAAGMDVSGFPPVPPPVLPPPPLLPPPVFDPPPEPPVELPLMDPLCGPSTLVGATSKDEPLPPSLIVAVDTLPLPNNFINALTTSFTILASLLKVIVLPLPSTVTDSTDPFRISIFMFVASILRSLKVPLRVEFNPLDNRTLINPAPVRLLLSSRIAADNTVVS</sequence>
<proteinExistence type="predicted"/>
<reference evidence="1 2" key="1">
    <citation type="journal article" date="2014" name="Genome Announc.">
        <title>Draft Genome Sequence of Paenibacillus pini JCM 16418T, Isolated from the Rhizosphere of Pine Tree.</title>
        <authorList>
            <person name="Yuki M."/>
            <person name="Oshima K."/>
            <person name="Suda W."/>
            <person name="Oshida Y."/>
            <person name="Kitamura K."/>
            <person name="Iida Y."/>
            <person name="Hattori M."/>
            <person name="Ohkuma M."/>
        </authorList>
    </citation>
    <scope>NUCLEOTIDE SEQUENCE [LARGE SCALE GENOMIC DNA]</scope>
    <source>
        <strain evidence="1 2">JCM 16418</strain>
    </source>
</reference>
<dbReference type="AlphaFoldDB" id="W7YL71"/>
<name>W7YL71_9BACL</name>
<organism evidence="1 2">
    <name type="scientific">Paenibacillus pini JCM 16418</name>
    <dbReference type="NCBI Taxonomy" id="1236976"/>
    <lineage>
        <taxon>Bacteria</taxon>
        <taxon>Bacillati</taxon>
        <taxon>Bacillota</taxon>
        <taxon>Bacilli</taxon>
        <taxon>Bacillales</taxon>
        <taxon>Paenibacillaceae</taxon>
        <taxon>Paenibacillus</taxon>
    </lineage>
</organism>
<protein>
    <submittedName>
        <fullName evidence="1">Uncharacterized protein</fullName>
    </submittedName>
</protein>
<comment type="caution">
    <text evidence="1">The sequence shown here is derived from an EMBL/GenBank/DDBJ whole genome shotgun (WGS) entry which is preliminary data.</text>
</comment>
<keyword evidence="2" id="KW-1185">Reference proteome</keyword>
<dbReference type="Proteomes" id="UP000019364">
    <property type="component" value="Unassembled WGS sequence"/>
</dbReference>
<dbReference type="EMBL" id="BAVZ01000010">
    <property type="protein sequence ID" value="GAF09282.1"/>
    <property type="molecule type" value="Genomic_DNA"/>
</dbReference>
<evidence type="ECO:0000313" key="1">
    <source>
        <dbReference type="EMBL" id="GAF09282.1"/>
    </source>
</evidence>
<gene>
    <name evidence="1" type="ORF">JCM16418_3408</name>
</gene>
<accession>W7YL71</accession>